<dbReference type="SUPFAM" id="SSF88697">
    <property type="entry name" value="PUA domain-like"/>
    <property type="match status" value="1"/>
</dbReference>
<protein>
    <submittedName>
        <fullName evidence="2">EVE domain-containing protein</fullName>
    </submittedName>
</protein>
<name>A0A7C3YZ56_UNCW3</name>
<gene>
    <name evidence="2" type="ORF">ENX07_00985</name>
</gene>
<accession>A0A7C3YZ56</accession>
<proteinExistence type="predicted"/>
<dbReference type="EMBL" id="DTMQ01000009">
    <property type="protein sequence ID" value="HGE98637.1"/>
    <property type="molecule type" value="Genomic_DNA"/>
</dbReference>
<feature type="domain" description="EVE" evidence="1">
    <location>
        <begin position="2"/>
        <end position="150"/>
    </location>
</feature>
<comment type="caution">
    <text evidence="2">The sequence shown here is derived from an EMBL/GenBank/DDBJ whole genome shotgun (WGS) entry which is preliminary data.</text>
</comment>
<dbReference type="InterPro" id="IPR015947">
    <property type="entry name" value="PUA-like_sf"/>
</dbReference>
<organism evidence="2">
    <name type="scientific">candidate division WOR-3 bacterium</name>
    <dbReference type="NCBI Taxonomy" id="2052148"/>
    <lineage>
        <taxon>Bacteria</taxon>
        <taxon>Bacteria division WOR-3</taxon>
    </lineage>
</organism>
<sequence>MRYWCISTSAENWKICRDNKVWGMDARYFVTLEKFLKAGDKAVVYTHGGIFAAIVEFVGKYFYSEKDLGWTKGKKRHLFPYRIKFRIIHESKNPPKISYSTEEKGNKAQHIKPNLIDCITFIADKGTTWNQYLQVSIIRITEEDFNTICKAIMES</sequence>
<evidence type="ECO:0000313" key="2">
    <source>
        <dbReference type="EMBL" id="HGE98637.1"/>
    </source>
</evidence>
<dbReference type="AlphaFoldDB" id="A0A7C3YZ56"/>
<dbReference type="Gene3D" id="3.10.590.10">
    <property type="entry name" value="ph1033 like domains"/>
    <property type="match status" value="1"/>
</dbReference>
<dbReference type="InterPro" id="IPR002740">
    <property type="entry name" value="EVE_domain"/>
</dbReference>
<reference evidence="2" key="1">
    <citation type="journal article" date="2020" name="mSystems">
        <title>Genome- and Community-Level Interaction Insights into Carbon Utilization and Element Cycling Functions of Hydrothermarchaeota in Hydrothermal Sediment.</title>
        <authorList>
            <person name="Zhou Z."/>
            <person name="Liu Y."/>
            <person name="Xu W."/>
            <person name="Pan J."/>
            <person name="Luo Z.H."/>
            <person name="Li M."/>
        </authorList>
    </citation>
    <scope>NUCLEOTIDE SEQUENCE [LARGE SCALE GENOMIC DNA]</scope>
    <source>
        <strain evidence="2">SpSt-906</strain>
    </source>
</reference>
<evidence type="ECO:0000259" key="1">
    <source>
        <dbReference type="Pfam" id="PF01878"/>
    </source>
</evidence>
<dbReference type="Pfam" id="PF01878">
    <property type="entry name" value="EVE"/>
    <property type="match status" value="1"/>
</dbReference>